<dbReference type="EMBL" id="CADCWF010000325">
    <property type="protein sequence ID" value="CAA9578532.1"/>
    <property type="molecule type" value="Genomic_DNA"/>
</dbReference>
<dbReference type="Gene3D" id="3.50.30.30">
    <property type="match status" value="1"/>
</dbReference>
<sequence>MATGLFGAVDGAELDRHLRAISRTVRLSGTPEEAAAFDYAEAQLRGFGYRVSRYESDALIGYPRRASLELLGPEPASVAANGYSLSP</sequence>
<protein>
    <submittedName>
        <fullName evidence="1">Uncharacterized protein</fullName>
    </submittedName>
</protein>
<dbReference type="SUPFAM" id="SSF53187">
    <property type="entry name" value="Zn-dependent exopeptidases"/>
    <property type="match status" value="1"/>
</dbReference>
<organism evidence="1">
    <name type="scientific">uncultured Thermomicrobiales bacterium</name>
    <dbReference type="NCBI Taxonomy" id="1645740"/>
    <lineage>
        <taxon>Bacteria</taxon>
        <taxon>Pseudomonadati</taxon>
        <taxon>Thermomicrobiota</taxon>
        <taxon>Thermomicrobia</taxon>
        <taxon>Thermomicrobiales</taxon>
        <taxon>environmental samples</taxon>
    </lineage>
</organism>
<proteinExistence type="predicted"/>
<accession>A0A6J4VNF1</accession>
<reference evidence="1" key="1">
    <citation type="submission" date="2020-02" db="EMBL/GenBank/DDBJ databases">
        <authorList>
            <person name="Meier V. D."/>
        </authorList>
    </citation>
    <scope>NUCLEOTIDE SEQUENCE</scope>
    <source>
        <strain evidence="1">AVDCRST_MAG59</strain>
    </source>
</reference>
<dbReference type="Gene3D" id="3.40.630.10">
    <property type="entry name" value="Zn peptidases"/>
    <property type="match status" value="1"/>
</dbReference>
<dbReference type="AlphaFoldDB" id="A0A6J4VNF1"/>
<evidence type="ECO:0000313" key="1">
    <source>
        <dbReference type="EMBL" id="CAA9578532.1"/>
    </source>
</evidence>
<feature type="non-terminal residue" evidence="1">
    <location>
        <position position="87"/>
    </location>
</feature>
<gene>
    <name evidence="1" type="ORF">AVDCRST_MAG59-4376</name>
</gene>
<name>A0A6J4VNF1_9BACT</name>